<dbReference type="SUPFAM" id="SSF55008">
    <property type="entry name" value="HMA, heavy metal-associated domain"/>
    <property type="match status" value="1"/>
</dbReference>
<evidence type="ECO:0000256" key="1">
    <source>
        <dbReference type="SAM" id="MobiDB-lite"/>
    </source>
</evidence>
<sequence>MEMTPGTLAVLAILAVMLVFAMRSAVRLWTGQGGCHGGGAAGRRRRTAPADPNKDHYAYSQTFKVSGMTCQNCANAVEDAVNRLEGHLGEASLQHGRLLVLAKAPIDPAAIERQVVDAGYYVVKTR</sequence>
<organism evidence="3 4">
    <name type="scientific">Berryella wangjianweii</name>
    <dbReference type="NCBI Taxonomy" id="2734634"/>
    <lineage>
        <taxon>Bacteria</taxon>
        <taxon>Bacillati</taxon>
        <taxon>Actinomycetota</taxon>
        <taxon>Coriobacteriia</taxon>
        <taxon>Eggerthellales</taxon>
        <taxon>Eggerthellaceae</taxon>
        <taxon>Berryella</taxon>
    </lineage>
</organism>
<dbReference type="GO" id="GO:0046872">
    <property type="term" value="F:metal ion binding"/>
    <property type="evidence" value="ECO:0007669"/>
    <property type="project" value="InterPro"/>
</dbReference>
<evidence type="ECO:0000313" key="4">
    <source>
        <dbReference type="Proteomes" id="UP000503297"/>
    </source>
</evidence>
<dbReference type="InterPro" id="IPR036163">
    <property type="entry name" value="HMA_dom_sf"/>
</dbReference>
<dbReference type="Pfam" id="PF00403">
    <property type="entry name" value="HMA"/>
    <property type="match status" value="1"/>
</dbReference>
<accession>A0A6M8IVV7</accession>
<evidence type="ECO:0000313" key="3">
    <source>
        <dbReference type="EMBL" id="QKF06735.1"/>
    </source>
</evidence>
<evidence type="ECO:0000259" key="2">
    <source>
        <dbReference type="PROSITE" id="PS50846"/>
    </source>
</evidence>
<proteinExistence type="predicted"/>
<reference evidence="4" key="1">
    <citation type="submission" date="2020-05" db="EMBL/GenBank/DDBJ databases">
        <title>Novel species in genus Nocardioides.</title>
        <authorList>
            <person name="Zhang G."/>
        </authorList>
    </citation>
    <scope>NUCLEOTIDE SEQUENCE [LARGE SCALE GENOMIC DNA]</scope>
    <source>
        <strain evidence="4">zg-1050</strain>
    </source>
</reference>
<dbReference type="EMBL" id="CP053716">
    <property type="protein sequence ID" value="QKF06735.1"/>
    <property type="molecule type" value="Genomic_DNA"/>
</dbReference>
<dbReference type="RefSeq" id="WP_173163393.1">
    <property type="nucleotide sequence ID" value="NZ_CP053716.1"/>
</dbReference>
<feature type="domain" description="HMA" evidence="2">
    <location>
        <begin position="59"/>
        <end position="123"/>
    </location>
</feature>
<name>A0A6M8IVV7_9ACTN</name>
<dbReference type="AlphaFoldDB" id="A0A6M8IVV7"/>
<keyword evidence="4" id="KW-1185">Reference proteome</keyword>
<protein>
    <submittedName>
        <fullName evidence="3">Heavy-metal-associated domain-containing protein</fullName>
    </submittedName>
</protein>
<feature type="region of interest" description="Disordered" evidence="1">
    <location>
        <begin position="34"/>
        <end position="53"/>
    </location>
</feature>
<dbReference type="InterPro" id="IPR006121">
    <property type="entry name" value="HMA_dom"/>
</dbReference>
<dbReference type="Proteomes" id="UP000503297">
    <property type="component" value="Chromosome"/>
</dbReference>
<dbReference type="PROSITE" id="PS50846">
    <property type="entry name" value="HMA_2"/>
    <property type="match status" value="1"/>
</dbReference>
<dbReference type="KEGG" id="bwa:HLV38_00315"/>
<gene>
    <name evidence="3" type="ORF">HLV38_00315</name>
</gene>
<dbReference type="Gene3D" id="3.30.70.100">
    <property type="match status" value="1"/>
</dbReference>
<dbReference type="CDD" id="cd00371">
    <property type="entry name" value="HMA"/>
    <property type="match status" value="1"/>
</dbReference>